<proteinExistence type="predicted"/>
<dbReference type="KEGG" id="fki:FK004_03670"/>
<sequence length="145" mass="16722">MQAKLACPNTEAAKYIGTMKDYPKPLDIALPLFSWAIVQNPFGKIKLINGVRNAELQNNPDLYEPEEQNFYRVLKPHYLKGMWLNAGFMIKVEEVEQATLQEAAQTLKAQLNQESTEIIFYHLDYDLQQRYPADIIQQLLNTFAS</sequence>
<keyword evidence="3" id="KW-1185">Reference proteome</keyword>
<dbReference type="OrthoDB" id="634553at2"/>
<accession>A0A2S1LKU4</accession>
<evidence type="ECO:0000313" key="2">
    <source>
        <dbReference type="EMBL" id="AWG24392.1"/>
    </source>
</evidence>
<gene>
    <name evidence="2" type="ORF">FK004_03670</name>
</gene>
<dbReference type="EMBL" id="CP020919">
    <property type="protein sequence ID" value="AWG24392.1"/>
    <property type="molecule type" value="Genomic_DNA"/>
</dbReference>
<name>A0A2S1LKU4_9FLAO</name>
<organism evidence="2 3">
    <name type="scientific">Flavobacterium kingsejongi</name>
    <dbReference type="NCBI Taxonomy" id="1678728"/>
    <lineage>
        <taxon>Bacteria</taxon>
        <taxon>Pseudomonadati</taxon>
        <taxon>Bacteroidota</taxon>
        <taxon>Flavobacteriia</taxon>
        <taxon>Flavobacteriales</taxon>
        <taxon>Flavobacteriaceae</taxon>
        <taxon>Flavobacterium</taxon>
    </lineage>
</organism>
<evidence type="ECO:0000313" key="3">
    <source>
        <dbReference type="Proteomes" id="UP000244677"/>
    </source>
</evidence>
<protein>
    <submittedName>
        <fullName evidence="2">Uncharacterized protein</fullName>
    </submittedName>
</protein>
<reference evidence="2 3" key="1">
    <citation type="submission" date="2017-04" db="EMBL/GenBank/DDBJ databases">
        <title>Complete genome sequence of Flavobacterium kingsejong AJ004.</title>
        <authorList>
            <person name="Lee P.C."/>
        </authorList>
    </citation>
    <scope>NUCLEOTIDE SEQUENCE [LARGE SCALE GENOMIC DNA]</scope>
    <source>
        <strain evidence="2 3">AJ004</strain>
    </source>
</reference>
<keyword evidence="1" id="KW-0175">Coiled coil</keyword>
<feature type="coiled-coil region" evidence="1">
    <location>
        <begin position="90"/>
        <end position="117"/>
    </location>
</feature>
<evidence type="ECO:0000256" key="1">
    <source>
        <dbReference type="SAM" id="Coils"/>
    </source>
</evidence>
<dbReference type="RefSeq" id="WP_108736036.1">
    <property type="nucleotide sequence ID" value="NZ_CP020919.1"/>
</dbReference>
<dbReference type="AlphaFoldDB" id="A0A2S1LKU4"/>
<dbReference type="Proteomes" id="UP000244677">
    <property type="component" value="Chromosome"/>
</dbReference>